<keyword evidence="3" id="KW-1185">Reference proteome</keyword>
<comment type="caution">
    <text evidence="2">The sequence shown here is derived from an EMBL/GenBank/DDBJ whole genome shotgun (WGS) entry which is preliminary data.</text>
</comment>
<accession>A0AAE0FWC3</accession>
<dbReference type="AlphaFoldDB" id="A0AAE0FWC3"/>
<evidence type="ECO:0000313" key="3">
    <source>
        <dbReference type="Proteomes" id="UP001190700"/>
    </source>
</evidence>
<proteinExistence type="predicted"/>
<sequence>MSTYIQYLLLLFCALVVGDRDDSPSPSVNLLHMQNNFSNSLTQEATRSMCVLKVYETYVQQGRGCDSTVDNEDVACRMVPTSPCLGRGAPLVSQGVCFTGPSCRKACVSRPFEGAGAGEVSYFQVAARTSSLSTRLAMFRLSGGGVAFGDARPWGITQSFRQKKSTIMAEFASAS</sequence>
<evidence type="ECO:0008006" key="4">
    <source>
        <dbReference type="Google" id="ProtNLM"/>
    </source>
</evidence>
<feature type="chain" id="PRO_5042249118" description="Secreted protein" evidence="1">
    <location>
        <begin position="19"/>
        <end position="175"/>
    </location>
</feature>
<evidence type="ECO:0000313" key="2">
    <source>
        <dbReference type="EMBL" id="KAK3266790.1"/>
    </source>
</evidence>
<feature type="signal peptide" evidence="1">
    <location>
        <begin position="1"/>
        <end position="18"/>
    </location>
</feature>
<dbReference type="EMBL" id="LGRX02012829">
    <property type="protein sequence ID" value="KAK3266790.1"/>
    <property type="molecule type" value="Genomic_DNA"/>
</dbReference>
<keyword evidence="1" id="KW-0732">Signal</keyword>
<organism evidence="2 3">
    <name type="scientific">Cymbomonas tetramitiformis</name>
    <dbReference type="NCBI Taxonomy" id="36881"/>
    <lineage>
        <taxon>Eukaryota</taxon>
        <taxon>Viridiplantae</taxon>
        <taxon>Chlorophyta</taxon>
        <taxon>Pyramimonadophyceae</taxon>
        <taxon>Pyramimonadales</taxon>
        <taxon>Pyramimonadaceae</taxon>
        <taxon>Cymbomonas</taxon>
    </lineage>
</organism>
<reference evidence="2 3" key="1">
    <citation type="journal article" date="2015" name="Genome Biol. Evol.">
        <title>Comparative Genomics of a Bacterivorous Green Alga Reveals Evolutionary Causalities and Consequences of Phago-Mixotrophic Mode of Nutrition.</title>
        <authorList>
            <person name="Burns J.A."/>
            <person name="Paasch A."/>
            <person name="Narechania A."/>
            <person name="Kim E."/>
        </authorList>
    </citation>
    <scope>NUCLEOTIDE SEQUENCE [LARGE SCALE GENOMIC DNA]</scope>
    <source>
        <strain evidence="2 3">PLY_AMNH</strain>
    </source>
</reference>
<gene>
    <name evidence="2" type="ORF">CYMTET_24617</name>
</gene>
<name>A0AAE0FWC3_9CHLO</name>
<dbReference type="Proteomes" id="UP001190700">
    <property type="component" value="Unassembled WGS sequence"/>
</dbReference>
<protein>
    <recommendedName>
        <fullName evidence="4">Secreted protein</fullName>
    </recommendedName>
</protein>
<evidence type="ECO:0000256" key="1">
    <source>
        <dbReference type="SAM" id="SignalP"/>
    </source>
</evidence>